<feature type="compositionally biased region" description="Polar residues" evidence="1">
    <location>
        <begin position="45"/>
        <end position="59"/>
    </location>
</feature>
<comment type="caution">
    <text evidence="2">The sequence shown here is derived from an EMBL/GenBank/DDBJ whole genome shotgun (WGS) entry which is preliminary data.</text>
</comment>
<dbReference type="EMBL" id="ASHM01260320">
    <property type="protein sequence ID" value="PNX69920.1"/>
    <property type="molecule type" value="Genomic_DNA"/>
</dbReference>
<protein>
    <submittedName>
        <fullName evidence="2">Uncharacterized protein</fullName>
    </submittedName>
</protein>
<feature type="region of interest" description="Disordered" evidence="1">
    <location>
        <begin position="39"/>
        <end position="59"/>
    </location>
</feature>
<accession>A0A2K3KUF7</accession>
<reference evidence="2 3" key="2">
    <citation type="journal article" date="2017" name="Front. Plant Sci.">
        <title>Gene Classification and Mining of Molecular Markers Useful in Red Clover (Trifolium pratense) Breeding.</title>
        <authorList>
            <person name="Istvanek J."/>
            <person name="Dluhosova J."/>
            <person name="Dluhos P."/>
            <person name="Patkova L."/>
            <person name="Nedelnik J."/>
            <person name="Repkova J."/>
        </authorList>
    </citation>
    <scope>NUCLEOTIDE SEQUENCE [LARGE SCALE GENOMIC DNA]</scope>
    <source>
        <strain evidence="3">cv. Tatra</strain>
        <tissue evidence="2">Young leaves</tissue>
    </source>
</reference>
<proteinExistence type="predicted"/>
<name>A0A2K3KUF7_TRIPR</name>
<dbReference type="Proteomes" id="UP000236291">
    <property type="component" value="Unassembled WGS sequence"/>
</dbReference>
<organism evidence="2 3">
    <name type="scientific">Trifolium pratense</name>
    <name type="common">Red clover</name>
    <dbReference type="NCBI Taxonomy" id="57577"/>
    <lineage>
        <taxon>Eukaryota</taxon>
        <taxon>Viridiplantae</taxon>
        <taxon>Streptophyta</taxon>
        <taxon>Embryophyta</taxon>
        <taxon>Tracheophyta</taxon>
        <taxon>Spermatophyta</taxon>
        <taxon>Magnoliopsida</taxon>
        <taxon>eudicotyledons</taxon>
        <taxon>Gunneridae</taxon>
        <taxon>Pentapetalae</taxon>
        <taxon>rosids</taxon>
        <taxon>fabids</taxon>
        <taxon>Fabales</taxon>
        <taxon>Fabaceae</taxon>
        <taxon>Papilionoideae</taxon>
        <taxon>50 kb inversion clade</taxon>
        <taxon>NPAAA clade</taxon>
        <taxon>Hologalegina</taxon>
        <taxon>IRL clade</taxon>
        <taxon>Trifolieae</taxon>
        <taxon>Trifolium</taxon>
    </lineage>
</organism>
<reference evidence="2 3" key="1">
    <citation type="journal article" date="2014" name="Am. J. Bot.">
        <title>Genome assembly and annotation for red clover (Trifolium pratense; Fabaceae).</title>
        <authorList>
            <person name="Istvanek J."/>
            <person name="Jaros M."/>
            <person name="Krenek A."/>
            <person name="Repkova J."/>
        </authorList>
    </citation>
    <scope>NUCLEOTIDE SEQUENCE [LARGE SCALE GENOMIC DNA]</scope>
    <source>
        <strain evidence="3">cv. Tatra</strain>
        <tissue evidence="2">Young leaves</tissue>
    </source>
</reference>
<evidence type="ECO:0000313" key="2">
    <source>
        <dbReference type="EMBL" id="PNX69920.1"/>
    </source>
</evidence>
<evidence type="ECO:0000313" key="3">
    <source>
        <dbReference type="Proteomes" id="UP000236291"/>
    </source>
</evidence>
<sequence>HWVVMQGNDKVAADDVRTVGEAIGVQIKGETTNMFSVLARKGKPRQSSSGQTQGVGRVR</sequence>
<dbReference type="AlphaFoldDB" id="A0A2K3KUF7"/>
<evidence type="ECO:0000256" key="1">
    <source>
        <dbReference type="SAM" id="MobiDB-lite"/>
    </source>
</evidence>
<feature type="non-terminal residue" evidence="2">
    <location>
        <position position="1"/>
    </location>
</feature>
<gene>
    <name evidence="2" type="ORF">L195_g064650</name>
</gene>